<dbReference type="InterPro" id="IPR029062">
    <property type="entry name" value="Class_I_gatase-like"/>
</dbReference>
<evidence type="ECO:0000256" key="3">
    <source>
        <dbReference type="ARBA" id="ARBA00023163"/>
    </source>
</evidence>
<comment type="caution">
    <text evidence="5">The sequence shown here is derived from an EMBL/GenBank/DDBJ whole genome shotgun (WGS) entry which is preliminary data.</text>
</comment>
<protein>
    <submittedName>
        <fullName evidence="5">AraC family transcriptional regulator</fullName>
    </submittedName>
</protein>
<dbReference type="InterPro" id="IPR018062">
    <property type="entry name" value="HTH_AraC-typ_CS"/>
</dbReference>
<dbReference type="PROSITE" id="PS01124">
    <property type="entry name" value="HTH_ARAC_FAMILY_2"/>
    <property type="match status" value="1"/>
</dbReference>
<dbReference type="Pfam" id="PF01965">
    <property type="entry name" value="DJ-1_PfpI"/>
    <property type="match status" value="1"/>
</dbReference>
<dbReference type="SUPFAM" id="SSF52317">
    <property type="entry name" value="Class I glutamine amidotransferase-like"/>
    <property type="match status" value="1"/>
</dbReference>
<gene>
    <name evidence="5" type="ORF">DC094_20075</name>
</gene>
<keyword evidence="6" id="KW-1185">Reference proteome</keyword>
<dbReference type="SMART" id="SM00342">
    <property type="entry name" value="HTH_ARAC"/>
    <property type="match status" value="1"/>
</dbReference>
<dbReference type="Gene3D" id="3.40.50.880">
    <property type="match status" value="1"/>
</dbReference>
<dbReference type="PANTHER" id="PTHR43130:SF3">
    <property type="entry name" value="HTH-TYPE TRANSCRIPTIONAL REGULATOR RV1931C"/>
    <property type="match status" value="1"/>
</dbReference>
<dbReference type="EMBL" id="QDDL01000013">
    <property type="protein sequence ID" value="PVZ64359.1"/>
    <property type="molecule type" value="Genomic_DNA"/>
</dbReference>
<dbReference type="InterPro" id="IPR002818">
    <property type="entry name" value="DJ-1/PfpI"/>
</dbReference>
<dbReference type="AlphaFoldDB" id="A0A2V1GVI9"/>
<dbReference type="InterPro" id="IPR009057">
    <property type="entry name" value="Homeodomain-like_sf"/>
</dbReference>
<evidence type="ECO:0000256" key="2">
    <source>
        <dbReference type="ARBA" id="ARBA00023125"/>
    </source>
</evidence>
<dbReference type="InterPro" id="IPR020449">
    <property type="entry name" value="Tscrpt_reg_AraC-type_HTH"/>
</dbReference>
<feature type="domain" description="HTH araC/xylS-type" evidence="4">
    <location>
        <begin position="222"/>
        <end position="320"/>
    </location>
</feature>
<dbReference type="OrthoDB" id="9803764at2"/>
<dbReference type="Pfam" id="PF12833">
    <property type="entry name" value="HTH_18"/>
    <property type="match status" value="1"/>
</dbReference>
<dbReference type="Gene3D" id="1.10.10.60">
    <property type="entry name" value="Homeodomain-like"/>
    <property type="match status" value="1"/>
</dbReference>
<name>A0A2V1GVI9_9GAMM</name>
<keyword evidence="1" id="KW-0805">Transcription regulation</keyword>
<dbReference type="SUPFAM" id="SSF46689">
    <property type="entry name" value="Homeodomain-like"/>
    <property type="match status" value="2"/>
</dbReference>
<keyword evidence="2" id="KW-0238">DNA-binding</keyword>
<dbReference type="RefSeq" id="WP_116688912.1">
    <property type="nucleotide sequence ID" value="NZ_CAWNYD010000013.1"/>
</dbReference>
<reference evidence="5 6" key="1">
    <citation type="submission" date="2018-04" db="EMBL/GenBank/DDBJ databases">
        <title>Thalassorhabdus spongiae gen. nov., sp. nov., isolated from a marine sponge in South-West Iceland.</title>
        <authorList>
            <person name="Knobloch S."/>
            <person name="Daussin A."/>
            <person name="Johannsson R."/>
            <person name="Marteinsson V.T."/>
        </authorList>
    </citation>
    <scope>NUCLEOTIDE SEQUENCE [LARGE SCALE GENOMIC DNA]</scope>
    <source>
        <strain evidence="5 6">Hp12</strain>
    </source>
</reference>
<dbReference type="PRINTS" id="PR00032">
    <property type="entry name" value="HTHARAC"/>
</dbReference>
<proteinExistence type="predicted"/>
<dbReference type="PROSITE" id="PS00041">
    <property type="entry name" value="HTH_ARAC_FAMILY_1"/>
    <property type="match status" value="1"/>
</dbReference>
<dbReference type="GO" id="GO:0003700">
    <property type="term" value="F:DNA-binding transcription factor activity"/>
    <property type="evidence" value="ECO:0007669"/>
    <property type="project" value="InterPro"/>
</dbReference>
<dbReference type="InterPro" id="IPR018060">
    <property type="entry name" value="HTH_AraC"/>
</dbReference>
<organism evidence="5 6">
    <name type="scientific">Pelagibaculum spongiae</name>
    <dbReference type="NCBI Taxonomy" id="2080658"/>
    <lineage>
        <taxon>Bacteria</taxon>
        <taxon>Pseudomonadati</taxon>
        <taxon>Pseudomonadota</taxon>
        <taxon>Gammaproteobacteria</taxon>
        <taxon>Oceanospirillales</taxon>
        <taxon>Pelagibaculum</taxon>
    </lineage>
</organism>
<dbReference type="InterPro" id="IPR052158">
    <property type="entry name" value="INH-QAR"/>
</dbReference>
<evidence type="ECO:0000256" key="1">
    <source>
        <dbReference type="ARBA" id="ARBA00023015"/>
    </source>
</evidence>
<keyword evidence="3" id="KW-0804">Transcription</keyword>
<evidence type="ECO:0000313" key="6">
    <source>
        <dbReference type="Proteomes" id="UP000244906"/>
    </source>
</evidence>
<dbReference type="PANTHER" id="PTHR43130">
    <property type="entry name" value="ARAC-FAMILY TRANSCRIPTIONAL REGULATOR"/>
    <property type="match status" value="1"/>
</dbReference>
<dbReference type="GO" id="GO:0043565">
    <property type="term" value="F:sequence-specific DNA binding"/>
    <property type="evidence" value="ECO:0007669"/>
    <property type="project" value="InterPro"/>
</dbReference>
<evidence type="ECO:0000259" key="4">
    <source>
        <dbReference type="PROSITE" id="PS01124"/>
    </source>
</evidence>
<evidence type="ECO:0000313" key="5">
    <source>
        <dbReference type="EMBL" id="PVZ64359.1"/>
    </source>
</evidence>
<sequence length="324" mass="36064">MTSVKASVIDETTHQVVIQIVNYPQAMQSAVSGLDELFQMANRFSHPVVFSCEFVNSSHIANPFIKANYSRSTPLSALVVPPSIGESYYLQPENNLLDYIRDAHSNGSIICSACAGAFIVAACGLADQRQVTTHWGLADIFRQKFTQCQLDTNQILINDGDLITAGGLMSWLDLGLELVAQFAGSACMRQLGKFMIVDTGARQQRYYQSFTPSFTHGDELVLNAQHHLQKHFNNTILISELASIFHTTERTLLRRFSKATTLTPLAYLQRVRVQKACDLIENSSEAIEQIALQVGYQDSSSFRKIFQKIIGLTPGEFKARFVKS</sequence>
<dbReference type="Proteomes" id="UP000244906">
    <property type="component" value="Unassembled WGS sequence"/>
</dbReference>
<accession>A0A2V1GVI9</accession>